<dbReference type="Pfam" id="PF00615">
    <property type="entry name" value="RGS"/>
    <property type="match status" value="1"/>
</dbReference>
<evidence type="ECO:0000256" key="1">
    <source>
        <dbReference type="SAM" id="Phobius"/>
    </source>
</evidence>
<dbReference type="AlphaFoldDB" id="A0A0H5R8S2"/>
<keyword evidence="1" id="KW-0812">Transmembrane</keyword>
<proteinExistence type="predicted"/>
<reference evidence="3" key="1">
    <citation type="submission" date="2015-04" db="EMBL/GenBank/DDBJ databases">
        <title>The genome sequence of the plant pathogenic Rhizarian Plasmodiophora brassicae reveals insights in its biotrophic life cycle and the origin of chitin synthesis.</title>
        <authorList>
            <person name="Schwelm A."/>
            <person name="Fogelqvist J."/>
            <person name="Knaust A."/>
            <person name="Julke S."/>
            <person name="Lilja T."/>
            <person name="Dhandapani V."/>
            <person name="Bonilla-Rosso G."/>
            <person name="Karlsson M."/>
            <person name="Shevchenko A."/>
            <person name="Choi S.R."/>
            <person name="Kim H.G."/>
            <person name="Park J.Y."/>
            <person name="Lim Y.P."/>
            <person name="Ludwig-Muller J."/>
            <person name="Dixelius C."/>
        </authorList>
    </citation>
    <scope>NUCLEOTIDE SEQUENCE</scope>
    <source>
        <tissue evidence="3">Potato root galls</tissue>
    </source>
</reference>
<protein>
    <recommendedName>
        <fullName evidence="2">RGS domain-containing protein</fullName>
    </recommendedName>
</protein>
<dbReference type="SUPFAM" id="SSF48097">
    <property type="entry name" value="Regulator of G-protein signaling, RGS"/>
    <property type="match status" value="1"/>
</dbReference>
<evidence type="ECO:0000313" key="3">
    <source>
        <dbReference type="EMBL" id="CRZ10117.1"/>
    </source>
</evidence>
<accession>A0A0H5R8S2</accession>
<feature type="transmembrane region" description="Helical" evidence="1">
    <location>
        <begin position="226"/>
        <end position="248"/>
    </location>
</feature>
<feature type="transmembrane region" description="Helical" evidence="1">
    <location>
        <begin position="190"/>
        <end position="214"/>
    </location>
</feature>
<keyword evidence="1" id="KW-0472">Membrane</keyword>
<dbReference type="PROSITE" id="PS50132">
    <property type="entry name" value="RGS"/>
    <property type="match status" value="1"/>
</dbReference>
<dbReference type="SMART" id="SM00315">
    <property type="entry name" value="RGS"/>
    <property type="match status" value="1"/>
</dbReference>
<dbReference type="EMBL" id="HACM01009675">
    <property type="protein sequence ID" value="CRZ10117.1"/>
    <property type="molecule type" value="Transcribed_RNA"/>
</dbReference>
<organism evidence="3">
    <name type="scientific">Spongospora subterranea</name>
    <dbReference type="NCBI Taxonomy" id="70186"/>
    <lineage>
        <taxon>Eukaryota</taxon>
        <taxon>Sar</taxon>
        <taxon>Rhizaria</taxon>
        <taxon>Endomyxa</taxon>
        <taxon>Phytomyxea</taxon>
        <taxon>Plasmodiophorida</taxon>
        <taxon>Plasmodiophoridae</taxon>
        <taxon>Spongospora</taxon>
    </lineage>
</organism>
<sequence length="456" mass="51040">MELVARARPASAIALVAVLSLSGLLAAPYVPVWVLFIALFSTLTSVSATVFLAFVRRSHPPLAQTCLPLAVCAVVSSLLVLVYDVLMVCHVLPKNILCSFIARWAVSVASFASVIPYFILGWRLHVIFHAGDTEPRYVHWMYTISDAGLVRMFFFAISIPMLFTSIEPFLTSGKVVTHPTYSECAEDGAASLIFLLFGNCIALIVLGLLFVSVYRSCQTFGIHNELGLVFFAQTVFVIIYVEAALYPSKSYDPSHFVSVARALSCFAASIAIPLRRSFQVVPPVPIVPRPERALTLSGILSDPLYFTFFHDFVAADNDCCLLEFFIQAKMFPDERDPNARLRDARRIFATYLKRDSPRSLALDVDLNSPEVQKINLLVNESTGPLPDDLFAQPAADVYHQMEHFTLRRFRMSPSYDAMLKEMRRHLLIRERLFFSDMIDERGQRLTVPLLAPDAIV</sequence>
<feature type="transmembrane region" description="Helical" evidence="1">
    <location>
        <begin position="100"/>
        <end position="120"/>
    </location>
</feature>
<dbReference type="Gene3D" id="1.10.167.10">
    <property type="entry name" value="Regulator of G-protein Signalling 4, domain 2"/>
    <property type="match status" value="1"/>
</dbReference>
<keyword evidence="1" id="KW-1133">Transmembrane helix</keyword>
<feature type="transmembrane region" description="Helical" evidence="1">
    <location>
        <begin position="149"/>
        <end position="170"/>
    </location>
</feature>
<feature type="domain" description="RGS" evidence="2">
    <location>
        <begin position="295"/>
        <end position="419"/>
    </location>
</feature>
<dbReference type="InterPro" id="IPR044926">
    <property type="entry name" value="RGS_subdomain_2"/>
</dbReference>
<dbReference type="InterPro" id="IPR036305">
    <property type="entry name" value="RGS_sf"/>
</dbReference>
<feature type="transmembrane region" description="Helical" evidence="1">
    <location>
        <begin position="36"/>
        <end position="55"/>
    </location>
</feature>
<dbReference type="InterPro" id="IPR016137">
    <property type="entry name" value="RGS"/>
</dbReference>
<evidence type="ECO:0000259" key="2">
    <source>
        <dbReference type="PROSITE" id="PS50132"/>
    </source>
</evidence>
<name>A0A0H5R8S2_9EUKA</name>
<feature type="transmembrane region" description="Helical" evidence="1">
    <location>
        <begin position="67"/>
        <end position="88"/>
    </location>
</feature>